<evidence type="ECO:0000313" key="7">
    <source>
        <dbReference type="Proteomes" id="UP000059188"/>
    </source>
</evidence>
<dbReference type="Proteomes" id="UP000059188">
    <property type="component" value="Unassembled WGS sequence"/>
</dbReference>
<reference evidence="6 7" key="1">
    <citation type="submission" date="2014-11" db="EMBL/GenBank/DDBJ databases">
        <authorList>
            <person name="Wibberg Daniel"/>
        </authorList>
    </citation>
    <scope>NUCLEOTIDE SEQUENCE [LARGE SCALE GENOMIC DNA]</scope>
    <source>
        <strain evidence="6">Rhizoctonia solani AG1-IB 7/3/14</strain>
    </source>
</reference>
<dbReference type="GO" id="GO:0005737">
    <property type="term" value="C:cytoplasm"/>
    <property type="evidence" value="ECO:0007669"/>
    <property type="project" value="TreeGrafter"/>
</dbReference>
<keyword evidence="7" id="KW-1185">Reference proteome</keyword>
<dbReference type="EMBL" id="LN679111">
    <property type="protein sequence ID" value="CEL53350.1"/>
    <property type="molecule type" value="Genomic_DNA"/>
</dbReference>
<keyword evidence="3" id="KW-0645">Protease</keyword>
<dbReference type="Pfam" id="PF00656">
    <property type="entry name" value="Peptidase_C14"/>
    <property type="match status" value="1"/>
</dbReference>
<sequence length="730" mass="81776">MPPRISILALKRWLKKLRIKRKPNSSKKQVIGQSSDADVDNKKDDAQRSVQYSLIDWTYIKIFFSESFGGLYALIIGINSYPSLNPLKGAVSDADDMANFLMADLGISPGRIVNLRNQEATRKRIIEELQDLWKNPRISPGAPILIYYAGHGGLANANQKWKERYGAHKIQVIFPYDYGQEALGSTKPTIANCIPDKTIAQILNKLASEKGNNITVIFDSCHSDSGNRGDEKNSSPAKRDRRYRSAEVQHDLEIPVDIDDELGLTELKQHRGAELLLNTDQSSHVHFAACGARQKAIEEDGRGWFTAELLKKLREKRVDKTTYHNLLRFLSLPKEQSPQCYGKHKNRIFFDSRVPSHNVTFIRAEYNPEEASWNLEAGAASGVTLESTWELHKSPHEDSELVGRFKVKKLYGSSAVLKPLATRHLSLATGENVLYAQFKKHGSRDELVLKVWASPGAQNHLFPGPDRHLGSTHNSGVGYRMVSTRDTADVALDIHDAEATEPDIVFYWCDVTSRKYSLEKLKHRKPANREKVEAVLFATAQWRWHLQRTNASEDQSLTMSMLKVATRISTRPRATREYLGKPESIIVENGVADLVTNSTALYGFKLQNKLNLSLYVRLFYFDATNFSIGDMFGHNVGSGEVGANIFPRSQLLIGDGADGGAPLKFDVSSNNEVELGYVKVFWSTEPLELDIEQESAFLGEPRAVSSDSDSSDSKWGTICLPIVLRGKRSS</sequence>
<organism evidence="6 7">
    <name type="scientific">Thanatephorus cucumeris (strain AG1-IB / isolate 7/3/14)</name>
    <name type="common">Lettuce bottom rot fungus</name>
    <name type="synonym">Rhizoctonia solani</name>
    <dbReference type="NCBI Taxonomy" id="1108050"/>
    <lineage>
        <taxon>Eukaryota</taxon>
        <taxon>Fungi</taxon>
        <taxon>Dikarya</taxon>
        <taxon>Basidiomycota</taxon>
        <taxon>Agaricomycotina</taxon>
        <taxon>Agaricomycetes</taxon>
        <taxon>Cantharellales</taxon>
        <taxon>Ceratobasidiaceae</taxon>
        <taxon>Rhizoctonia</taxon>
        <taxon>Rhizoctonia solani AG-1</taxon>
    </lineage>
</organism>
<gene>
    <name evidence="6" type="ORF">RSOLAG1IB_06317</name>
</gene>
<keyword evidence="3" id="KW-0788">Thiol protease</keyword>
<dbReference type="GO" id="GO:0006915">
    <property type="term" value="P:apoptotic process"/>
    <property type="evidence" value="ECO:0007669"/>
    <property type="project" value="UniProtKB-KW"/>
</dbReference>
<dbReference type="Gene3D" id="3.40.50.1460">
    <property type="match status" value="1"/>
</dbReference>
<evidence type="ECO:0000256" key="1">
    <source>
        <dbReference type="ARBA" id="ARBA00009005"/>
    </source>
</evidence>
<dbReference type="GO" id="GO:0006508">
    <property type="term" value="P:proteolysis"/>
    <property type="evidence" value="ECO:0007669"/>
    <property type="project" value="InterPro"/>
</dbReference>
<evidence type="ECO:0000259" key="5">
    <source>
        <dbReference type="Pfam" id="PF00656"/>
    </source>
</evidence>
<protein>
    <submittedName>
        <fullName evidence="6">Metacaspase-1</fullName>
    </submittedName>
</protein>
<evidence type="ECO:0000256" key="2">
    <source>
        <dbReference type="ARBA" id="ARBA00022703"/>
    </source>
</evidence>
<dbReference type="InterPro" id="IPR029030">
    <property type="entry name" value="Caspase-like_dom_sf"/>
</dbReference>
<feature type="region of interest" description="Disordered" evidence="4">
    <location>
        <begin position="222"/>
        <end position="245"/>
    </location>
</feature>
<evidence type="ECO:0000256" key="4">
    <source>
        <dbReference type="SAM" id="MobiDB-lite"/>
    </source>
</evidence>
<dbReference type="OrthoDB" id="3223806at2759"/>
<dbReference type="PANTHER" id="PTHR48104">
    <property type="entry name" value="METACASPASE-4"/>
    <property type="match status" value="1"/>
</dbReference>
<feature type="domain" description="Peptidase C14 caspase" evidence="5">
    <location>
        <begin position="72"/>
        <end position="328"/>
    </location>
</feature>
<dbReference type="AlphaFoldDB" id="A0A0B7F722"/>
<dbReference type="InterPro" id="IPR050452">
    <property type="entry name" value="Metacaspase"/>
</dbReference>
<comment type="similarity">
    <text evidence="1">Belongs to the peptidase C14B family.</text>
</comment>
<keyword evidence="2" id="KW-0053">Apoptosis</keyword>
<feature type="compositionally biased region" description="Basic and acidic residues" evidence="4">
    <location>
        <begin position="222"/>
        <end position="233"/>
    </location>
</feature>
<dbReference type="PANTHER" id="PTHR48104:SF30">
    <property type="entry name" value="METACASPASE-1"/>
    <property type="match status" value="1"/>
</dbReference>
<dbReference type="InterPro" id="IPR011600">
    <property type="entry name" value="Pept_C14_caspase"/>
</dbReference>
<keyword evidence="3" id="KW-0378">Hydrolase</keyword>
<accession>A0A0B7F722</accession>
<name>A0A0B7F722_THACB</name>
<evidence type="ECO:0000313" key="6">
    <source>
        <dbReference type="EMBL" id="CEL53350.1"/>
    </source>
</evidence>
<dbReference type="SUPFAM" id="SSF52129">
    <property type="entry name" value="Caspase-like"/>
    <property type="match status" value="1"/>
</dbReference>
<dbReference type="GO" id="GO:0004197">
    <property type="term" value="F:cysteine-type endopeptidase activity"/>
    <property type="evidence" value="ECO:0007669"/>
    <property type="project" value="InterPro"/>
</dbReference>
<proteinExistence type="inferred from homology"/>
<evidence type="ECO:0000256" key="3">
    <source>
        <dbReference type="ARBA" id="ARBA00022807"/>
    </source>
</evidence>